<sequence length="143" mass="16311">MESTGHRASSVLHQGFSIIIIFSVRRRTKEQKIHKNPEKSIIKERRYELTDVPKDILIGTSMSHDENGRVGTTSSTARMPKDHNSTASQICHVKLFRVSDNSAHFKDFSTAARRVNAIMSIKGQKDKRFDELEFNLKSFGSYL</sequence>
<organism evidence="2 3">
    <name type="scientific">Botrytis paeoniae</name>
    <dbReference type="NCBI Taxonomy" id="278948"/>
    <lineage>
        <taxon>Eukaryota</taxon>
        <taxon>Fungi</taxon>
        <taxon>Dikarya</taxon>
        <taxon>Ascomycota</taxon>
        <taxon>Pezizomycotina</taxon>
        <taxon>Leotiomycetes</taxon>
        <taxon>Helotiales</taxon>
        <taxon>Sclerotiniaceae</taxon>
        <taxon>Botrytis</taxon>
    </lineage>
</organism>
<evidence type="ECO:0000256" key="1">
    <source>
        <dbReference type="SAM" id="MobiDB-lite"/>
    </source>
</evidence>
<name>A0A4Z1FJR0_9HELO</name>
<dbReference type="EMBL" id="PQXI01000089">
    <property type="protein sequence ID" value="TGO25004.1"/>
    <property type="molecule type" value="Genomic_DNA"/>
</dbReference>
<reference evidence="2 3" key="1">
    <citation type="submission" date="2017-12" db="EMBL/GenBank/DDBJ databases">
        <title>Comparative genomics of Botrytis spp.</title>
        <authorList>
            <person name="Valero-Jimenez C.A."/>
            <person name="Tapia P."/>
            <person name="Veloso J."/>
            <person name="Silva-Moreno E."/>
            <person name="Staats M."/>
            <person name="Valdes J.H."/>
            <person name="Van Kan J.A.L."/>
        </authorList>
    </citation>
    <scope>NUCLEOTIDE SEQUENCE [LARGE SCALE GENOMIC DNA]</scope>
    <source>
        <strain evidence="2 3">Bp0003</strain>
    </source>
</reference>
<protein>
    <submittedName>
        <fullName evidence="2">Uncharacterized protein</fullName>
    </submittedName>
</protein>
<feature type="region of interest" description="Disordered" evidence="1">
    <location>
        <begin position="61"/>
        <end position="84"/>
    </location>
</feature>
<dbReference type="AlphaFoldDB" id="A0A4Z1FJR0"/>
<keyword evidence="3" id="KW-1185">Reference proteome</keyword>
<evidence type="ECO:0000313" key="3">
    <source>
        <dbReference type="Proteomes" id="UP000297910"/>
    </source>
</evidence>
<dbReference type="Proteomes" id="UP000297910">
    <property type="component" value="Unassembled WGS sequence"/>
</dbReference>
<gene>
    <name evidence="2" type="ORF">BPAE_0089g00080</name>
</gene>
<comment type="caution">
    <text evidence="2">The sequence shown here is derived from an EMBL/GenBank/DDBJ whole genome shotgun (WGS) entry which is preliminary data.</text>
</comment>
<proteinExistence type="predicted"/>
<accession>A0A4Z1FJR0</accession>
<evidence type="ECO:0000313" key="2">
    <source>
        <dbReference type="EMBL" id="TGO25004.1"/>
    </source>
</evidence>